<keyword evidence="7" id="KW-0862">Zinc</keyword>
<dbReference type="GO" id="GO:0005737">
    <property type="term" value="C:cytoplasm"/>
    <property type="evidence" value="ECO:0007669"/>
    <property type="project" value="TreeGrafter"/>
</dbReference>
<keyword evidence="12" id="KW-1185">Reference proteome</keyword>
<dbReference type="SMART" id="SM00184">
    <property type="entry name" value="RING"/>
    <property type="match status" value="1"/>
</dbReference>
<evidence type="ECO:0000256" key="5">
    <source>
        <dbReference type="ARBA" id="ARBA00022771"/>
    </source>
</evidence>
<reference evidence="11" key="2">
    <citation type="submission" date="2022-03" db="EMBL/GenBank/DDBJ databases">
        <title>Draft title - Genomic analysis of global carrot germplasm unveils the trajectory of domestication and the origin of high carotenoid orange carrot.</title>
        <authorList>
            <person name="Iorizzo M."/>
            <person name="Ellison S."/>
            <person name="Senalik D."/>
            <person name="Macko-Podgorni A."/>
            <person name="Grzebelus D."/>
            <person name="Bostan H."/>
            <person name="Rolling W."/>
            <person name="Curaba J."/>
            <person name="Simon P."/>
        </authorList>
    </citation>
    <scope>NUCLEOTIDE SEQUENCE</scope>
    <source>
        <tissue evidence="11">Leaf</tissue>
    </source>
</reference>
<feature type="domain" description="RING-type" evidence="10">
    <location>
        <begin position="74"/>
        <end position="115"/>
    </location>
</feature>
<dbReference type="PROSITE" id="PS50089">
    <property type="entry name" value="ZF_RING_2"/>
    <property type="match status" value="1"/>
</dbReference>
<dbReference type="GO" id="GO:0016567">
    <property type="term" value="P:protein ubiquitination"/>
    <property type="evidence" value="ECO:0007669"/>
    <property type="project" value="TreeGrafter"/>
</dbReference>
<evidence type="ECO:0000256" key="3">
    <source>
        <dbReference type="ARBA" id="ARBA00022679"/>
    </source>
</evidence>
<evidence type="ECO:0000256" key="6">
    <source>
        <dbReference type="ARBA" id="ARBA00022786"/>
    </source>
</evidence>
<dbReference type="PANTHER" id="PTHR15710:SF108">
    <property type="entry name" value="OS03G0286100 PROTEIN"/>
    <property type="match status" value="1"/>
</dbReference>
<keyword evidence="3" id="KW-0808">Transferase</keyword>
<gene>
    <name evidence="11" type="ORF">DCAR_0417105</name>
</gene>
<keyword evidence="5 8" id="KW-0863">Zinc-finger</keyword>
<name>A0AAF0WY58_DAUCS</name>
<dbReference type="FunFam" id="3.30.40.10:FF:000022">
    <property type="entry name" value="E3 ubiquitin-protein ligase RING1-like"/>
    <property type="match status" value="1"/>
</dbReference>
<dbReference type="Pfam" id="PF13639">
    <property type="entry name" value="zf-RING_2"/>
    <property type="match status" value="1"/>
</dbReference>
<keyword evidence="4" id="KW-0479">Metal-binding</keyword>
<dbReference type="PANTHER" id="PTHR15710">
    <property type="entry name" value="E3 UBIQUITIN-PROTEIN LIGASE PRAJA"/>
    <property type="match status" value="1"/>
</dbReference>
<dbReference type="Proteomes" id="UP000077755">
    <property type="component" value="Chromosome 4"/>
</dbReference>
<dbReference type="EC" id="2.3.2.27" evidence="2"/>
<proteinExistence type="predicted"/>
<evidence type="ECO:0000313" key="12">
    <source>
        <dbReference type="Proteomes" id="UP000077755"/>
    </source>
</evidence>
<evidence type="ECO:0000313" key="11">
    <source>
        <dbReference type="EMBL" id="WOG97764.1"/>
    </source>
</evidence>
<dbReference type="AlphaFoldDB" id="A0AAF0WY58"/>
<organism evidence="11 12">
    <name type="scientific">Daucus carota subsp. sativus</name>
    <name type="common">Carrot</name>
    <dbReference type="NCBI Taxonomy" id="79200"/>
    <lineage>
        <taxon>Eukaryota</taxon>
        <taxon>Viridiplantae</taxon>
        <taxon>Streptophyta</taxon>
        <taxon>Embryophyta</taxon>
        <taxon>Tracheophyta</taxon>
        <taxon>Spermatophyta</taxon>
        <taxon>Magnoliopsida</taxon>
        <taxon>eudicotyledons</taxon>
        <taxon>Gunneridae</taxon>
        <taxon>Pentapetalae</taxon>
        <taxon>asterids</taxon>
        <taxon>campanulids</taxon>
        <taxon>Apiales</taxon>
        <taxon>Apiaceae</taxon>
        <taxon>Apioideae</taxon>
        <taxon>Scandiceae</taxon>
        <taxon>Daucinae</taxon>
        <taxon>Daucus</taxon>
        <taxon>Daucus sect. Daucus</taxon>
    </lineage>
</organism>
<evidence type="ECO:0000256" key="9">
    <source>
        <dbReference type="SAM" id="MobiDB-lite"/>
    </source>
</evidence>
<evidence type="ECO:0000256" key="7">
    <source>
        <dbReference type="ARBA" id="ARBA00022833"/>
    </source>
</evidence>
<dbReference type="GO" id="GO:0061630">
    <property type="term" value="F:ubiquitin protein ligase activity"/>
    <property type="evidence" value="ECO:0007669"/>
    <property type="project" value="UniProtKB-EC"/>
</dbReference>
<sequence>MGFEDNSIEFRLHGGPGYVGNPGDYVDAAGYEAVLRNLADTDSGGRRGAPPAAESAVALLKVVEIKSEKEALLCAVCKDMVNVGETAKELPCGHGYHGDCIVPWLASRNTCPVCRFELPTSDPDYEEGKKKKSLSGGAGGSSSSPDYIPGLE</sequence>
<dbReference type="InterPro" id="IPR001841">
    <property type="entry name" value="Znf_RING"/>
</dbReference>
<feature type="region of interest" description="Disordered" evidence="9">
    <location>
        <begin position="120"/>
        <end position="152"/>
    </location>
</feature>
<keyword evidence="6" id="KW-0833">Ubl conjugation pathway</keyword>
<comment type="catalytic activity">
    <reaction evidence="1">
        <text>S-ubiquitinyl-[E2 ubiquitin-conjugating enzyme]-L-cysteine + [acceptor protein]-L-lysine = [E2 ubiquitin-conjugating enzyme]-L-cysteine + N(6)-ubiquitinyl-[acceptor protein]-L-lysine.</text>
        <dbReference type="EC" id="2.3.2.27"/>
    </reaction>
</comment>
<evidence type="ECO:0000256" key="8">
    <source>
        <dbReference type="PROSITE-ProRule" id="PRU00175"/>
    </source>
</evidence>
<dbReference type="InterPro" id="IPR013083">
    <property type="entry name" value="Znf_RING/FYVE/PHD"/>
</dbReference>
<reference evidence="11" key="1">
    <citation type="journal article" date="2016" name="Nat. Genet.">
        <title>A high-quality carrot genome assembly provides new insights into carotenoid accumulation and asterid genome evolution.</title>
        <authorList>
            <person name="Iorizzo M."/>
            <person name="Ellison S."/>
            <person name="Senalik D."/>
            <person name="Zeng P."/>
            <person name="Satapoomin P."/>
            <person name="Huang J."/>
            <person name="Bowman M."/>
            <person name="Iovene M."/>
            <person name="Sanseverino W."/>
            <person name="Cavagnaro P."/>
            <person name="Yildiz M."/>
            <person name="Macko-Podgorni A."/>
            <person name="Moranska E."/>
            <person name="Grzebelus E."/>
            <person name="Grzebelus D."/>
            <person name="Ashrafi H."/>
            <person name="Zheng Z."/>
            <person name="Cheng S."/>
            <person name="Spooner D."/>
            <person name="Van Deynze A."/>
            <person name="Simon P."/>
        </authorList>
    </citation>
    <scope>NUCLEOTIDE SEQUENCE</scope>
    <source>
        <tissue evidence="11">Leaf</tissue>
    </source>
</reference>
<dbReference type="Gene3D" id="3.30.40.10">
    <property type="entry name" value="Zinc/RING finger domain, C3HC4 (zinc finger)"/>
    <property type="match status" value="1"/>
</dbReference>
<protein>
    <recommendedName>
        <fullName evidence="2">RING-type E3 ubiquitin transferase</fullName>
        <ecNumber evidence="2">2.3.2.27</ecNumber>
    </recommendedName>
</protein>
<dbReference type="EMBL" id="CP093346">
    <property type="protein sequence ID" value="WOG97764.1"/>
    <property type="molecule type" value="Genomic_DNA"/>
</dbReference>
<dbReference type="GO" id="GO:0008270">
    <property type="term" value="F:zinc ion binding"/>
    <property type="evidence" value="ECO:0007669"/>
    <property type="project" value="UniProtKB-KW"/>
</dbReference>
<accession>A0AAF0WY58</accession>
<evidence type="ECO:0000256" key="1">
    <source>
        <dbReference type="ARBA" id="ARBA00000900"/>
    </source>
</evidence>
<dbReference type="SUPFAM" id="SSF57850">
    <property type="entry name" value="RING/U-box"/>
    <property type="match status" value="1"/>
</dbReference>
<evidence type="ECO:0000256" key="4">
    <source>
        <dbReference type="ARBA" id="ARBA00022723"/>
    </source>
</evidence>
<evidence type="ECO:0000259" key="10">
    <source>
        <dbReference type="PROSITE" id="PS50089"/>
    </source>
</evidence>
<evidence type="ECO:0000256" key="2">
    <source>
        <dbReference type="ARBA" id="ARBA00012483"/>
    </source>
</evidence>